<feature type="domain" description="W2" evidence="1">
    <location>
        <begin position="260"/>
        <end position="427"/>
    </location>
</feature>
<evidence type="ECO:0000259" key="1">
    <source>
        <dbReference type="PROSITE" id="PS51363"/>
    </source>
</evidence>
<dbReference type="GO" id="GO:0016020">
    <property type="term" value="C:membrane"/>
    <property type="evidence" value="ECO:0007669"/>
    <property type="project" value="TreeGrafter"/>
</dbReference>
<evidence type="ECO:0000313" key="3">
    <source>
        <dbReference type="Proteomes" id="UP000242146"/>
    </source>
</evidence>
<protein>
    <submittedName>
        <fullName evidence="2">ARM repeat-containing protein</fullName>
    </submittedName>
</protein>
<dbReference type="PROSITE" id="PS51363">
    <property type="entry name" value="W2"/>
    <property type="match status" value="1"/>
</dbReference>
<accession>A0A1X2GKR0</accession>
<dbReference type="InterPro" id="IPR016024">
    <property type="entry name" value="ARM-type_fold"/>
</dbReference>
<sequence length="429" mass="48918">MNSTQTQPANSNIKPTLHGVKIKQRKGIQKAQAKHEPEVFRDSLLAQIAKAQPGDLEEISSILDKAGNTMEYRKYGENIFEVLIIGGILQPGGIVMDDVERSPFSIVGGEDDAASIKKSVDVFNKLIRRYKYLQRPLEETLKNILLFINKWTPEENSKLAKATAYFITTQLVPPTVLKVVSKDYLVKDGHSLDFVTTVFGTILKEQSVDQLGKYLTAAGLETSLLEFFPPNNRTDKALDEHFEAQGMKQLVEFHHRNQKDSVKKDLLLGLKQMLRLDEEEQSTAEVLTFIKENVKQGDLTEADTIPIVWNAVLDTVDLINTRPDQVESYIMRALKRWNELLEAYTHSPKSEVVLLQRVQINCYEDAKLTKIFSRIVQLLYKNDVLSDNAILYWADKAHKPQGKTVLMKQIEPFVNWLRENEDDSDEDDE</sequence>
<dbReference type="OrthoDB" id="1727522at2759"/>
<dbReference type="AlphaFoldDB" id="A0A1X2GKR0"/>
<name>A0A1X2GKR0_9FUNG</name>
<reference evidence="2 3" key="1">
    <citation type="submission" date="2016-07" db="EMBL/GenBank/DDBJ databases">
        <title>Pervasive Adenine N6-methylation of Active Genes in Fungi.</title>
        <authorList>
            <consortium name="DOE Joint Genome Institute"/>
            <person name="Mondo S.J."/>
            <person name="Dannebaum R.O."/>
            <person name="Kuo R.C."/>
            <person name="Labutti K."/>
            <person name="Haridas S."/>
            <person name="Kuo A."/>
            <person name="Salamov A."/>
            <person name="Ahrendt S.R."/>
            <person name="Lipzen A."/>
            <person name="Sullivan W."/>
            <person name="Andreopoulos W.B."/>
            <person name="Clum A."/>
            <person name="Lindquist E."/>
            <person name="Daum C."/>
            <person name="Ramamoorthy G.K."/>
            <person name="Gryganskyi A."/>
            <person name="Culley D."/>
            <person name="Magnuson J.K."/>
            <person name="James T.Y."/>
            <person name="O'Malley M.A."/>
            <person name="Stajich J.E."/>
            <person name="Spatafora J.W."/>
            <person name="Visel A."/>
            <person name="Grigoriev I.V."/>
        </authorList>
    </citation>
    <scope>NUCLEOTIDE SEQUENCE [LARGE SCALE GENOMIC DNA]</scope>
    <source>
        <strain evidence="2 3">NRRL 3301</strain>
    </source>
</reference>
<dbReference type="InterPro" id="IPR057397">
    <property type="entry name" value="HEAT_5MP1_2"/>
</dbReference>
<dbReference type="PANTHER" id="PTHR14208:SF2">
    <property type="entry name" value="PROTEIN KRASAVIETZ"/>
    <property type="match status" value="1"/>
</dbReference>
<dbReference type="Proteomes" id="UP000242146">
    <property type="component" value="Unassembled WGS sequence"/>
</dbReference>
<dbReference type="SMART" id="SM00515">
    <property type="entry name" value="eIF5C"/>
    <property type="match status" value="1"/>
</dbReference>
<dbReference type="Pfam" id="PF25504">
    <property type="entry name" value="HEAT_5MP1_2"/>
    <property type="match status" value="1"/>
</dbReference>
<dbReference type="Pfam" id="PF02020">
    <property type="entry name" value="W2"/>
    <property type="match status" value="1"/>
</dbReference>
<dbReference type="STRING" id="101127.A0A1X2GKR0"/>
<comment type="caution">
    <text evidence="2">The sequence shown here is derived from an EMBL/GenBank/DDBJ whole genome shotgun (WGS) entry which is preliminary data.</text>
</comment>
<dbReference type="InterPro" id="IPR003307">
    <property type="entry name" value="W2_domain"/>
</dbReference>
<dbReference type="Gene3D" id="1.25.40.180">
    <property type="match status" value="1"/>
</dbReference>
<dbReference type="EMBL" id="MCGT01000011">
    <property type="protein sequence ID" value="ORX55793.1"/>
    <property type="molecule type" value="Genomic_DNA"/>
</dbReference>
<dbReference type="InterPro" id="IPR051245">
    <property type="entry name" value="eIF5-mimic_regulator"/>
</dbReference>
<gene>
    <name evidence="2" type="ORF">DM01DRAFT_1321148</name>
</gene>
<evidence type="ECO:0000313" key="2">
    <source>
        <dbReference type="EMBL" id="ORX55793.1"/>
    </source>
</evidence>
<organism evidence="2 3">
    <name type="scientific">Hesseltinella vesiculosa</name>
    <dbReference type="NCBI Taxonomy" id="101127"/>
    <lineage>
        <taxon>Eukaryota</taxon>
        <taxon>Fungi</taxon>
        <taxon>Fungi incertae sedis</taxon>
        <taxon>Mucoromycota</taxon>
        <taxon>Mucoromycotina</taxon>
        <taxon>Mucoromycetes</taxon>
        <taxon>Mucorales</taxon>
        <taxon>Cunninghamellaceae</taxon>
        <taxon>Hesseltinella</taxon>
    </lineage>
</organism>
<dbReference type="PANTHER" id="PTHR14208">
    <property type="entry name" value="BASIC LEUCINE ZIPPER AND W2 DOMAIN-CONTAINING PROTEIN"/>
    <property type="match status" value="1"/>
</dbReference>
<proteinExistence type="predicted"/>
<dbReference type="GO" id="GO:0005737">
    <property type="term" value="C:cytoplasm"/>
    <property type="evidence" value="ECO:0007669"/>
    <property type="project" value="TreeGrafter"/>
</dbReference>
<keyword evidence="3" id="KW-1185">Reference proteome</keyword>
<dbReference type="SUPFAM" id="SSF48371">
    <property type="entry name" value="ARM repeat"/>
    <property type="match status" value="1"/>
</dbReference>